<protein>
    <recommendedName>
        <fullName evidence="2">Uridine phosphorylase</fullName>
        <ecNumber evidence="1">2.4.2.3</ecNumber>
    </recommendedName>
</protein>
<dbReference type="GO" id="GO:0005829">
    <property type="term" value="C:cytosol"/>
    <property type="evidence" value="ECO:0007669"/>
    <property type="project" value="TreeGrafter"/>
</dbReference>
<dbReference type="Gene3D" id="3.40.50.1580">
    <property type="entry name" value="Nucleoside phosphorylase domain"/>
    <property type="match status" value="1"/>
</dbReference>
<evidence type="ECO:0000259" key="4">
    <source>
        <dbReference type="Pfam" id="PF01048"/>
    </source>
</evidence>
<dbReference type="SUPFAM" id="SSF53167">
    <property type="entry name" value="Purine and uridine phosphorylases"/>
    <property type="match status" value="1"/>
</dbReference>
<dbReference type="InterPro" id="IPR035994">
    <property type="entry name" value="Nucleoside_phosphorylase_sf"/>
</dbReference>
<dbReference type="Proteomes" id="UP000220438">
    <property type="component" value="Unassembled WGS sequence"/>
</dbReference>
<dbReference type="AlphaFoldDB" id="A0A2A7BAY4"/>
<reference evidence="5 6" key="1">
    <citation type="journal article" date="2017" name="Front. Microbiol.">
        <title>New Insights into the Diversity of the Genus Faecalibacterium.</title>
        <authorList>
            <person name="Benevides L."/>
            <person name="Burman S."/>
            <person name="Martin R."/>
            <person name="Robert V."/>
            <person name="Thomas M."/>
            <person name="Miquel S."/>
            <person name="Chain F."/>
            <person name="Sokol H."/>
            <person name="Bermudez-Humaran L.G."/>
            <person name="Morrison M."/>
            <person name="Langella P."/>
            <person name="Azevedo V.A."/>
            <person name="Chatel J.M."/>
            <person name="Soares S."/>
        </authorList>
    </citation>
    <scope>NUCLEOTIDE SEQUENCE [LARGE SCALE GENOMIC DNA]</scope>
    <source>
        <strain evidence="5 6">AHMP21</strain>
    </source>
</reference>
<evidence type="ECO:0000313" key="5">
    <source>
        <dbReference type="EMBL" id="PDX88515.1"/>
    </source>
</evidence>
<dbReference type="InterPro" id="IPR000845">
    <property type="entry name" value="Nucleoside_phosphorylase_d"/>
</dbReference>
<sequence length="254" mass="28278">MIQKHDLPILEYDFDSIEVIRPNHGAEQLVLPEKCVFGFLGDVIDDYAFEMDAVIAEHFETITKSYPVYIVQQNGLEFCLCQAPLGAAAAAQLLDFLISCGCKKIISAGSCGVLTDLDENEFLIPIRAMRDEGTSYHYLPAARFVDLEPSAIKAIEQTFCALNIPFQKCITWTTDGFFRETRDMVEYRKSEGCATVEMECAALAACAQKRGAVFGQILYTADSLANVYAHDERDWGKGSLRKALELCINVLITM</sequence>
<name>A0A2A7BAY4_9FIRM</name>
<dbReference type="PANTHER" id="PTHR43691:SF11">
    <property type="entry name" value="FI09636P-RELATED"/>
    <property type="match status" value="1"/>
</dbReference>
<dbReference type="CDD" id="cd09007">
    <property type="entry name" value="NP-I_spr0068"/>
    <property type="match status" value="1"/>
</dbReference>
<comment type="catalytic activity">
    <reaction evidence="3">
        <text>uridine + phosphate = alpha-D-ribose 1-phosphate + uracil</text>
        <dbReference type="Rhea" id="RHEA:24388"/>
        <dbReference type="ChEBI" id="CHEBI:16704"/>
        <dbReference type="ChEBI" id="CHEBI:17568"/>
        <dbReference type="ChEBI" id="CHEBI:43474"/>
        <dbReference type="ChEBI" id="CHEBI:57720"/>
        <dbReference type="EC" id="2.4.2.3"/>
    </reaction>
</comment>
<dbReference type="GO" id="GO:0004850">
    <property type="term" value="F:uridine phosphorylase activity"/>
    <property type="evidence" value="ECO:0007669"/>
    <property type="project" value="UniProtKB-EC"/>
</dbReference>
<dbReference type="Pfam" id="PF01048">
    <property type="entry name" value="PNP_UDP_1"/>
    <property type="match status" value="1"/>
</dbReference>
<proteinExistence type="predicted"/>
<feature type="domain" description="Nucleoside phosphorylase" evidence="4">
    <location>
        <begin position="58"/>
        <end position="226"/>
    </location>
</feature>
<evidence type="ECO:0000256" key="2">
    <source>
        <dbReference type="ARBA" id="ARBA00021980"/>
    </source>
</evidence>
<dbReference type="EC" id="2.4.2.3" evidence="1"/>
<dbReference type="RefSeq" id="WP_097771615.1">
    <property type="nucleotide sequence ID" value="NZ_CABVEO010000002.1"/>
</dbReference>
<gene>
    <name evidence="5" type="ORF">CHR61_12510</name>
</gene>
<dbReference type="EMBL" id="NOUW01000033">
    <property type="protein sequence ID" value="PDX88515.1"/>
    <property type="molecule type" value="Genomic_DNA"/>
</dbReference>
<comment type="caution">
    <text evidence="5">The sequence shown here is derived from an EMBL/GenBank/DDBJ whole genome shotgun (WGS) entry which is preliminary data.</text>
</comment>
<accession>A0A2A7BAY4</accession>
<evidence type="ECO:0000256" key="3">
    <source>
        <dbReference type="ARBA" id="ARBA00048447"/>
    </source>
</evidence>
<dbReference type="PANTHER" id="PTHR43691">
    <property type="entry name" value="URIDINE PHOSPHORYLASE"/>
    <property type="match status" value="1"/>
</dbReference>
<evidence type="ECO:0000256" key="1">
    <source>
        <dbReference type="ARBA" id="ARBA00011888"/>
    </source>
</evidence>
<dbReference type="GO" id="GO:0006152">
    <property type="term" value="P:purine nucleoside catabolic process"/>
    <property type="evidence" value="ECO:0007669"/>
    <property type="project" value="TreeGrafter"/>
</dbReference>
<evidence type="ECO:0000313" key="6">
    <source>
        <dbReference type="Proteomes" id="UP000220438"/>
    </source>
</evidence>
<organism evidence="5 6">
    <name type="scientific">Faecalibacterium prausnitzii</name>
    <dbReference type="NCBI Taxonomy" id="853"/>
    <lineage>
        <taxon>Bacteria</taxon>
        <taxon>Bacillati</taxon>
        <taxon>Bacillota</taxon>
        <taxon>Clostridia</taxon>
        <taxon>Eubacteriales</taxon>
        <taxon>Oscillospiraceae</taxon>
        <taxon>Faecalibacterium</taxon>
    </lineage>
</organism>
<dbReference type="GO" id="GO:0004731">
    <property type="term" value="F:purine-nucleoside phosphorylase activity"/>
    <property type="evidence" value="ECO:0007669"/>
    <property type="project" value="TreeGrafter"/>
</dbReference>